<evidence type="ECO:0000313" key="2">
    <source>
        <dbReference type="Proteomes" id="UP000824120"/>
    </source>
</evidence>
<dbReference type="PANTHER" id="PTHR46602">
    <property type="entry name" value="PROTEIN SUPPRESSOR OF GENE SILENCING 3"/>
    <property type="match status" value="1"/>
</dbReference>
<accession>A0A9J5XCT8</accession>
<evidence type="ECO:0000313" key="1">
    <source>
        <dbReference type="EMBL" id="KAG5586201.1"/>
    </source>
</evidence>
<dbReference type="GO" id="GO:0031047">
    <property type="term" value="P:regulatory ncRNA-mediated gene silencing"/>
    <property type="evidence" value="ECO:0007669"/>
    <property type="project" value="InterPro"/>
</dbReference>
<dbReference type="EMBL" id="JACXVP010000009">
    <property type="protein sequence ID" value="KAG5586201.1"/>
    <property type="molecule type" value="Genomic_DNA"/>
</dbReference>
<proteinExistence type="predicted"/>
<reference evidence="1 2" key="1">
    <citation type="submission" date="2020-09" db="EMBL/GenBank/DDBJ databases">
        <title>De no assembly of potato wild relative species, Solanum commersonii.</title>
        <authorList>
            <person name="Cho K."/>
        </authorList>
    </citation>
    <scope>NUCLEOTIDE SEQUENCE [LARGE SCALE GENOMIC DNA]</scope>
    <source>
        <strain evidence="1">LZ3.2</strain>
        <tissue evidence="1">Leaf</tissue>
    </source>
</reference>
<name>A0A9J5XCT8_SOLCO</name>
<dbReference type="OrthoDB" id="1745978at2759"/>
<gene>
    <name evidence="1" type="ORF">H5410_046635</name>
</gene>
<dbReference type="InterPro" id="IPR044287">
    <property type="entry name" value="SGS3"/>
</dbReference>
<protein>
    <submittedName>
        <fullName evidence="1">Uncharacterized protein</fullName>
    </submittedName>
</protein>
<dbReference type="Proteomes" id="UP000824120">
    <property type="component" value="Chromosome 9"/>
</dbReference>
<organism evidence="1 2">
    <name type="scientific">Solanum commersonii</name>
    <name type="common">Commerson's wild potato</name>
    <name type="synonym">Commerson's nightshade</name>
    <dbReference type="NCBI Taxonomy" id="4109"/>
    <lineage>
        <taxon>Eukaryota</taxon>
        <taxon>Viridiplantae</taxon>
        <taxon>Streptophyta</taxon>
        <taxon>Embryophyta</taxon>
        <taxon>Tracheophyta</taxon>
        <taxon>Spermatophyta</taxon>
        <taxon>Magnoliopsida</taxon>
        <taxon>eudicotyledons</taxon>
        <taxon>Gunneridae</taxon>
        <taxon>Pentapetalae</taxon>
        <taxon>asterids</taxon>
        <taxon>lamiids</taxon>
        <taxon>Solanales</taxon>
        <taxon>Solanaceae</taxon>
        <taxon>Solanoideae</taxon>
        <taxon>Solaneae</taxon>
        <taxon>Solanum</taxon>
    </lineage>
</organism>
<dbReference type="AlphaFoldDB" id="A0A9J5XCT8"/>
<dbReference type="PANTHER" id="PTHR46602:SF1">
    <property type="entry name" value="PROTEIN SUPPRESSOR OF GENE SILENCING 3"/>
    <property type="match status" value="1"/>
</dbReference>
<keyword evidence="2" id="KW-1185">Reference proteome</keyword>
<comment type="caution">
    <text evidence="1">The sequence shown here is derived from an EMBL/GenBank/DDBJ whole genome shotgun (WGS) entry which is preliminary data.</text>
</comment>
<dbReference type="GO" id="GO:0051607">
    <property type="term" value="P:defense response to virus"/>
    <property type="evidence" value="ECO:0007669"/>
    <property type="project" value="InterPro"/>
</dbReference>
<sequence length="63" mass="7529">MNNKERKKGFWFKKFFECLEILTIHMIGDPMRQWHCPACKGGPCKFRKLAQLLEKELRLMSSV</sequence>